<gene>
    <name evidence="1" type="ORF">E2986_13866</name>
</gene>
<proteinExistence type="predicted"/>
<name>A0A833SF92_9HYME</name>
<organism evidence="1 2">
    <name type="scientific">Frieseomelitta varia</name>
    <dbReference type="NCBI Taxonomy" id="561572"/>
    <lineage>
        <taxon>Eukaryota</taxon>
        <taxon>Metazoa</taxon>
        <taxon>Ecdysozoa</taxon>
        <taxon>Arthropoda</taxon>
        <taxon>Hexapoda</taxon>
        <taxon>Insecta</taxon>
        <taxon>Pterygota</taxon>
        <taxon>Neoptera</taxon>
        <taxon>Endopterygota</taxon>
        <taxon>Hymenoptera</taxon>
        <taxon>Apocrita</taxon>
        <taxon>Aculeata</taxon>
        <taxon>Apoidea</taxon>
        <taxon>Anthophila</taxon>
        <taxon>Apidae</taxon>
        <taxon>Frieseomelitta</taxon>
    </lineage>
</organism>
<evidence type="ECO:0000313" key="2">
    <source>
        <dbReference type="Proteomes" id="UP000655588"/>
    </source>
</evidence>
<dbReference type="Proteomes" id="UP000655588">
    <property type="component" value="Unassembled WGS sequence"/>
</dbReference>
<dbReference type="AlphaFoldDB" id="A0A833SF92"/>
<protein>
    <submittedName>
        <fullName evidence="1">Uncharacterized protein</fullName>
    </submittedName>
</protein>
<feature type="non-terminal residue" evidence="1">
    <location>
        <position position="75"/>
    </location>
</feature>
<accession>A0A833SF92</accession>
<comment type="caution">
    <text evidence="1">The sequence shown here is derived from an EMBL/GenBank/DDBJ whole genome shotgun (WGS) entry which is preliminary data.</text>
</comment>
<keyword evidence="2" id="KW-1185">Reference proteome</keyword>
<dbReference type="EMBL" id="WNWW01000248">
    <property type="protein sequence ID" value="KAF3427672.1"/>
    <property type="molecule type" value="Genomic_DNA"/>
</dbReference>
<reference evidence="1" key="1">
    <citation type="submission" date="2019-11" db="EMBL/GenBank/DDBJ databases">
        <title>The nuclear and mitochondrial genomes of Frieseomelitta varia - a highly eusocial stingless bee (Meliponini) with a permanently sterile worker caste.</title>
        <authorList>
            <person name="Freitas F.C.P."/>
            <person name="Lourenco A.P."/>
            <person name="Nunes F.M.F."/>
            <person name="Paschoal A.R."/>
            <person name="Abreu F.C.P."/>
            <person name="Barbin F.O."/>
            <person name="Bataglia L."/>
            <person name="Cardoso-Junior C.A.M."/>
            <person name="Cervoni M.S."/>
            <person name="Silva S.R."/>
            <person name="Dalarmi F."/>
            <person name="Del Lama M.A."/>
            <person name="Depintor T.S."/>
            <person name="Ferreira K.M."/>
            <person name="Goria P.S."/>
            <person name="Jaskot M.C."/>
            <person name="Lago D.C."/>
            <person name="Luna-Lucena D."/>
            <person name="Moda L.M."/>
            <person name="Nascimento L."/>
            <person name="Pedrino M."/>
            <person name="Rabico F.O."/>
            <person name="Sanches F.C."/>
            <person name="Santos D.E."/>
            <person name="Santos C.G."/>
            <person name="Vieira J."/>
            <person name="Lopes T.F."/>
            <person name="Barchuk A.R."/>
            <person name="Hartfelder K."/>
            <person name="Simoes Z.L.P."/>
            <person name="Bitondi M.M.G."/>
            <person name="Pinheiro D.G."/>
        </authorList>
    </citation>
    <scope>NUCLEOTIDE SEQUENCE</scope>
    <source>
        <strain evidence="1">USP_RPSP 00005682</strain>
        <tissue evidence="1">Whole individual</tissue>
    </source>
</reference>
<sequence length="75" mass="8544">SRKGTIVADTVAFAQRLVVTNDCSESLKVAVRKCLPRLISWWFLPVDGVTEVIQGLIPLLTMLNAQRCRFLYCRY</sequence>
<evidence type="ECO:0000313" key="1">
    <source>
        <dbReference type="EMBL" id="KAF3427672.1"/>
    </source>
</evidence>